<dbReference type="Proteomes" id="UP000236447">
    <property type="component" value="Chromosome"/>
</dbReference>
<dbReference type="PROSITE" id="PS50042">
    <property type="entry name" value="CNMP_BINDING_3"/>
    <property type="match status" value="1"/>
</dbReference>
<evidence type="ECO:0000259" key="6">
    <source>
        <dbReference type="PROSITE" id="PS51063"/>
    </source>
</evidence>
<dbReference type="InterPro" id="IPR014710">
    <property type="entry name" value="RmlC-like_jellyroll"/>
</dbReference>
<dbReference type="InterPro" id="IPR012318">
    <property type="entry name" value="HTH_CRP"/>
</dbReference>
<evidence type="ECO:0000313" key="8">
    <source>
        <dbReference type="Proteomes" id="UP000236447"/>
    </source>
</evidence>
<dbReference type="PROSITE" id="PS00889">
    <property type="entry name" value="CNMP_BINDING_2"/>
    <property type="match status" value="1"/>
</dbReference>
<dbReference type="SUPFAM" id="SSF51206">
    <property type="entry name" value="cAMP-binding domain-like"/>
    <property type="match status" value="1"/>
</dbReference>
<evidence type="ECO:0000313" key="7">
    <source>
        <dbReference type="EMBL" id="AUQ99688.1"/>
    </source>
</evidence>
<organism evidence="7 8">
    <name type="scientific">Phaeobacter inhibens</name>
    <dbReference type="NCBI Taxonomy" id="221822"/>
    <lineage>
        <taxon>Bacteria</taxon>
        <taxon>Pseudomonadati</taxon>
        <taxon>Pseudomonadota</taxon>
        <taxon>Alphaproteobacteria</taxon>
        <taxon>Rhodobacterales</taxon>
        <taxon>Roseobacteraceae</taxon>
        <taxon>Phaeobacter</taxon>
    </lineage>
</organism>
<dbReference type="GO" id="GO:0005829">
    <property type="term" value="C:cytosol"/>
    <property type="evidence" value="ECO:0007669"/>
    <property type="project" value="TreeGrafter"/>
</dbReference>
<dbReference type="SUPFAM" id="SSF46785">
    <property type="entry name" value="Winged helix' DNA-binding domain"/>
    <property type="match status" value="1"/>
</dbReference>
<dbReference type="InterPro" id="IPR018490">
    <property type="entry name" value="cNMP-bd_dom_sf"/>
</dbReference>
<dbReference type="InterPro" id="IPR036390">
    <property type="entry name" value="WH_DNA-bd_sf"/>
</dbReference>
<keyword evidence="1" id="KW-0805">Transcription regulation</keyword>
<reference evidence="7 8" key="2">
    <citation type="journal article" date="2017" name="Genome Biol. Evol.">
        <title>Trajectories and Drivers of Genome Evolution in Surface-Associated Marine Phaeobacter.</title>
        <authorList>
            <person name="Freese H.M."/>
            <person name="Sikorski J."/>
            <person name="Bunk B."/>
            <person name="Scheuner C."/>
            <person name="Meier-Kolthoff J.P."/>
            <person name="Sproer C."/>
            <person name="Gram L."/>
            <person name="Overmann J."/>
        </authorList>
    </citation>
    <scope>NUCLEOTIDE SEQUENCE [LARGE SCALE GENOMIC DNA]</scope>
    <source>
        <strain evidence="7 8">P88</strain>
    </source>
</reference>
<dbReference type="RefSeq" id="WP_254696635.1">
    <property type="nucleotide sequence ID" value="NZ_CP010725.1"/>
</dbReference>
<sequence length="258" mass="27814">MSPLRPAPGALPRSGNASGNASGRTTGSTTDAGNAPRRKWLLPDRGFLSGASDRLLEMLDSQASEVLLQTGEELFEQGDEGDALYAIVSGAVEFSTLSSAGRKLSLDIMRPGAVFGEIALFDPGPRTATATALEPSRLRRLRSGDVVAKLQHHPALAGDLLRLAGQRMRWMNTQYSEQVFLPMPVRLARKLLYLTTEGEDARLSLSQSELAEFVGATREAVSKTLSQWKRSDVIDISRGGLTIRDRAALKLLADPDIG</sequence>
<dbReference type="InterPro" id="IPR000595">
    <property type="entry name" value="cNMP-bd_dom"/>
</dbReference>
<feature type="compositionally biased region" description="Polar residues" evidence="4">
    <location>
        <begin position="15"/>
        <end position="32"/>
    </location>
</feature>
<dbReference type="GO" id="GO:0003700">
    <property type="term" value="F:DNA-binding transcription factor activity"/>
    <property type="evidence" value="ECO:0007669"/>
    <property type="project" value="TreeGrafter"/>
</dbReference>
<proteinExistence type="predicted"/>
<dbReference type="CDD" id="cd00038">
    <property type="entry name" value="CAP_ED"/>
    <property type="match status" value="1"/>
</dbReference>
<dbReference type="SMART" id="SM00419">
    <property type="entry name" value="HTH_CRP"/>
    <property type="match status" value="1"/>
</dbReference>
<dbReference type="SMART" id="SM00100">
    <property type="entry name" value="cNMP"/>
    <property type="match status" value="1"/>
</dbReference>
<dbReference type="AlphaFoldDB" id="A0A2I7KAS2"/>
<keyword evidence="2" id="KW-0238">DNA-binding</keyword>
<evidence type="ECO:0000256" key="3">
    <source>
        <dbReference type="ARBA" id="ARBA00023163"/>
    </source>
</evidence>
<keyword evidence="3" id="KW-0804">Transcription</keyword>
<dbReference type="PANTHER" id="PTHR24567:SF74">
    <property type="entry name" value="HTH-TYPE TRANSCRIPTIONAL REGULATOR ARCR"/>
    <property type="match status" value="1"/>
</dbReference>
<feature type="region of interest" description="Disordered" evidence="4">
    <location>
        <begin position="1"/>
        <end position="38"/>
    </location>
</feature>
<evidence type="ECO:0000256" key="2">
    <source>
        <dbReference type="ARBA" id="ARBA00023125"/>
    </source>
</evidence>
<dbReference type="InterPro" id="IPR050397">
    <property type="entry name" value="Env_Response_Regulators"/>
</dbReference>
<dbReference type="Gene3D" id="1.10.10.10">
    <property type="entry name" value="Winged helix-like DNA-binding domain superfamily/Winged helix DNA-binding domain"/>
    <property type="match status" value="1"/>
</dbReference>
<dbReference type="PRINTS" id="PR00103">
    <property type="entry name" value="CAMPKINASE"/>
</dbReference>
<dbReference type="Gene3D" id="2.60.120.10">
    <property type="entry name" value="Jelly Rolls"/>
    <property type="match status" value="1"/>
</dbReference>
<dbReference type="InterPro" id="IPR018488">
    <property type="entry name" value="cNMP-bd_CS"/>
</dbReference>
<evidence type="ECO:0000259" key="5">
    <source>
        <dbReference type="PROSITE" id="PS50042"/>
    </source>
</evidence>
<dbReference type="Pfam" id="PF13545">
    <property type="entry name" value="HTH_Crp_2"/>
    <property type="match status" value="1"/>
</dbReference>
<dbReference type="PANTHER" id="PTHR24567">
    <property type="entry name" value="CRP FAMILY TRANSCRIPTIONAL REGULATORY PROTEIN"/>
    <property type="match status" value="1"/>
</dbReference>
<gene>
    <name evidence="7" type="ORF">PhaeoP88_02333</name>
</gene>
<protein>
    <submittedName>
        <fullName evidence="7">Putative transcriptional regulator, crp family</fullName>
    </submittedName>
</protein>
<feature type="domain" description="Cyclic nucleotide-binding" evidence="5">
    <location>
        <begin position="46"/>
        <end position="141"/>
    </location>
</feature>
<name>A0A2I7KAS2_9RHOB</name>
<evidence type="ECO:0000256" key="1">
    <source>
        <dbReference type="ARBA" id="ARBA00023015"/>
    </source>
</evidence>
<dbReference type="PRINTS" id="PR00034">
    <property type="entry name" value="HTHCRP"/>
</dbReference>
<dbReference type="PROSITE" id="PS51063">
    <property type="entry name" value="HTH_CRP_2"/>
    <property type="match status" value="1"/>
</dbReference>
<reference evidence="7 8" key="1">
    <citation type="journal article" date="2017" name="Front. Microbiol.">
        <title>Phaeobacter piscinae sp. nov., a species of the Roseobacter group and potential aquaculture probiont.</title>
        <authorList>
            <person name="Sonnenschein E.C."/>
            <person name="Phippen C.B.W."/>
            <person name="Nielsen K.F."/>
            <person name="Mateiu R.V."/>
            <person name="Melchiorsen J."/>
            <person name="Gram L."/>
            <person name="Overmann J."/>
            <person name="Freese H.M."/>
        </authorList>
    </citation>
    <scope>NUCLEOTIDE SEQUENCE [LARGE SCALE GENOMIC DNA]</scope>
    <source>
        <strain evidence="7 8">P88</strain>
    </source>
</reference>
<evidence type="ECO:0000256" key="4">
    <source>
        <dbReference type="SAM" id="MobiDB-lite"/>
    </source>
</evidence>
<dbReference type="EMBL" id="CP010725">
    <property type="protein sequence ID" value="AUQ99688.1"/>
    <property type="molecule type" value="Genomic_DNA"/>
</dbReference>
<dbReference type="InterPro" id="IPR036388">
    <property type="entry name" value="WH-like_DNA-bd_sf"/>
</dbReference>
<dbReference type="GO" id="GO:0003677">
    <property type="term" value="F:DNA binding"/>
    <property type="evidence" value="ECO:0007669"/>
    <property type="project" value="UniProtKB-KW"/>
</dbReference>
<accession>A0A2I7KAS2</accession>
<feature type="domain" description="HTH crp-type" evidence="6">
    <location>
        <begin position="181"/>
        <end position="247"/>
    </location>
</feature>
<dbReference type="Pfam" id="PF00027">
    <property type="entry name" value="cNMP_binding"/>
    <property type="match status" value="1"/>
</dbReference>